<protein>
    <submittedName>
        <fullName evidence="1">Uncharacterized protein</fullName>
    </submittedName>
</protein>
<name>A0A0A8YJB4_ARUDO</name>
<reference evidence="1" key="2">
    <citation type="journal article" date="2015" name="Data Brief">
        <title>Shoot transcriptome of the giant reed, Arundo donax.</title>
        <authorList>
            <person name="Barrero R.A."/>
            <person name="Guerrero F.D."/>
            <person name="Moolhuijzen P."/>
            <person name="Goolsby J.A."/>
            <person name="Tidwell J."/>
            <person name="Bellgard S.E."/>
            <person name="Bellgard M.I."/>
        </authorList>
    </citation>
    <scope>NUCLEOTIDE SEQUENCE</scope>
    <source>
        <tissue evidence="1">Shoot tissue taken approximately 20 cm above the soil surface</tissue>
    </source>
</reference>
<organism evidence="1">
    <name type="scientific">Arundo donax</name>
    <name type="common">Giant reed</name>
    <name type="synonym">Donax arundinaceus</name>
    <dbReference type="NCBI Taxonomy" id="35708"/>
    <lineage>
        <taxon>Eukaryota</taxon>
        <taxon>Viridiplantae</taxon>
        <taxon>Streptophyta</taxon>
        <taxon>Embryophyta</taxon>
        <taxon>Tracheophyta</taxon>
        <taxon>Spermatophyta</taxon>
        <taxon>Magnoliopsida</taxon>
        <taxon>Liliopsida</taxon>
        <taxon>Poales</taxon>
        <taxon>Poaceae</taxon>
        <taxon>PACMAD clade</taxon>
        <taxon>Arundinoideae</taxon>
        <taxon>Arundineae</taxon>
        <taxon>Arundo</taxon>
    </lineage>
</organism>
<accession>A0A0A8YJB4</accession>
<evidence type="ECO:0000313" key="1">
    <source>
        <dbReference type="EMBL" id="JAD26131.1"/>
    </source>
</evidence>
<proteinExistence type="predicted"/>
<dbReference type="EMBL" id="GBRH01271764">
    <property type="protein sequence ID" value="JAD26131.1"/>
    <property type="molecule type" value="Transcribed_RNA"/>
</dbReference>
<reference evidence="1" key="1">
    <citation type="submission" date="2014-09" db="EMBL/GenBank/DDBJ databases">
        <authorList>
            <person name="Magalhaes I.L.F."/>
            <person name="Oliveira U."/>
            <person name="Santos F.R."/>
            <person name="Vidigal T.H.D.A."/>
            <person name="Brescovit A.D."/>
            <person name="Santos A.J."/>
        </authorList>
    </citation>
    <scope>NUCLEOTIDE SEQUENCE</scope>
    <source>
        <tissue evidence="1">Shoot tissue taken approximately 20 cm above the soil surface</tissue>
    </source>
</reference>
<dbReference type="AlphaFoldDB" id="A0A0A8YJB4"/>
<sequence length="63" mass="7760">MVVIDSHICETFVFYLCRFILLFEDFIFNCDIVRTCIVHVESMLIWRKNAVILRRFQKKRFEN</sequence>